<dbReference type="Proteomes" id="UP000006320">
    <property type="component" value="Unassembled WGS sequence"/>
</dbReference>
<proteinExistence type="predicted"/>
<dbReference type="AlphaFoldDB" id="A0AAV3UVY0"/>
<evidence type="ECO:0000313" key="2">
    <source>
        <dbReference type="Proteomes" id="UP000006320"/>
    </source>
</evidence>
<evidence type="ECO:0008006" key="3">
    <source>
        <dbReference type="Google" id="ProtNLM"/>
    </source>
</evidence>
<name>A0AAV3UVY0_9ALTE</name>
<dbReference type="EMBL" id="BAEM01000022">
    <property type="protein sequence ID" value="GAC09302.1"/>
    <property type="molecule type" value="Genomic_DNA"/>
</dbReference>
<protein>
    <recommendedName>
        <fullName evidence="3">Transposase</fullName>
    </recommendedName>
</protein>
<accession>A0AAV3UVY0</accession>
<sequence length="46" mass="5294">MVTILRQSSKDKSLYKLEQNFSTYLCVIPSVYILIDKTSNVTRLIA</sequence>
<reference evidence="1 2" key="1">
    <citation type="journal article" date="2017" name="Antonie Van Leeuwenhoek">
        <title>Rhizobium rhizosphaerae sp. nov., a novel species isolated from rice rhizosphere.</title>
        <authorList>
            <person name="Zhao J.J."/>
            <person name="Zhang J."/>
            <person name="Zhang R.J."/>
            <person name="Zhang C.W."/>
            <person name="Yin H.Q."/>
            <person name="Zhang X.X."/>
        </authorList>
    </citation>
    <scope>NUCLEOTIDE SEQUENCE [LARGE SCALE GENOMIC DNA]</scope>
    <source>
        <strain evidence="1 2">S18K6</strain>
    </source>
</reference>
<evidence type="ECO:0000313" key="1">
    <source>
        <dbReference type="EMBL" id="GAC09302.1"/>
    </source>
</evidence>
<gene>
    <name evidence="1" type="ORF">GCHA_1343</name>
</gene>
<organism evidence="1 2">
    <name type="scientific">Paraglaciecola chathamensis S18K6</name>
    <dbReference type="NCBI Taxonomy" id="1127672"/>
    <lineage>
        <taxon>Bacteria</taxon>
        <taxon>Pseudomonadati</taxon>
        <taxon>Pseudomonadota</taxon>
        <taxon>Gammaproteobacteria</taxon>
        <taxon>Alteromonadales</taxon>
        <taxon>Alteromonadaceae</taxon>
        <taxon>Paraglaciecola</taxon>
    </lineage>
</organism>
<comment type="caution">
    <text evidence="1">The sequence shown here is derived from an EMBL/GenBank/DDBJ whole genome shotgun (WGS) entry which is preliminary data.</text>
</comment>